<keyword evidence="4" id="KW-1185">Reference proteome</keyword>
<evidence type="ECO:0000313" key="3">
    <source>
        <dbReference type="EMBL" id="OBW93935.1"/>
    </source>
</evidence>
<protein>
    <recommendedName>
        <fullName evidence="5">Esterase</fullName>
    </recommendedName>
</protein>
<name>A0A1A7NWH4_9PAST</name>
<dbReference type="InterPro" id="IPR052558">
    <property type="entry name" value="Siderophore_Hydrolase_D"/>
</dbReference>
<accession>A0A1A7NWH4</accession>
<dbReference type="Gene3D" id="3.40.50.1820">
    <property type="entry name" value="alpha/beta hydrolase"/>
    <property type="match status" value="1"/>
</dbReference>
<gene>
    <name evidence="3" type="ORF">QV01_00715</name>
</gene>
<evidence type="ECO:0000313" key="4">
    <source>
        <dbReference type="Proteomes" id="UP000243558"/>
    </source>
</evidence>
<evidence type="ECO:0008006" key="5">
    <source>
        <dbReference type="Google" id="ProtNLM"/>
    </source>
</evidence>
<dbReference type="Pfam" id="PF00756">
    <property type="entry name" value="Esterase"/>
    <property type="match status" value="1"/>
</dbReference>
<dbReference type="AlphaFoldDB" id="A0A1A7NWH4"/>
<dbReference type="EMBL" id="JTJM01000003">
    <property type="protein sequence ID" value="OBW93935.1"/>
    <property type="molecule type" value="Genomic_DNA"/>
</dbReference>
<organism evidence="3 4">
    <name type="scientific">Gallibacterium genomosp. 3</name>
    <dbReference type="NCBI Taxonomy" id="505345"/>
    <lineage>
        <taxon>Bacteria</taxon>
        <taxon>Pseudomonadati</taxon>
        <taxon>Pseudomonadota</taxon>
        <taxon>Gammaproteobacteria</taxon>
        <taxon>Pasteurellales</taxon>
        <taxon>Pasteurellaceae</taxon>
        <taxon>Gallibacterium</taxon>
    </lineage>
</organism>
<evidence type="ECO:0000256" key="1">
    <source>
        <dbReference type="ARBA" id="ARBA00005622"/>
    </source>
</evidence>
<comment type="similarity">
    <text evidence="1">Belongs to the esterase D family.</text>
</comment>
<dbReference type="SUPFAM" id="SSF53474">
    <property type="entry name" value="alpha/beta-Hydrolases"/>
    <property type="match status" value="1"/>
</dbReference>
<dbReference type="PANTHER" id="PTHR40841">
    <property type="entry name" value="SIDEROPHORE TRIACETYLFUSARININE C ESTERASE"/>
    <property type="match status" value="1"/>
</dbReference>
<dbReference type="PANTHER" id="PTHR40841:SF2">
    <property type="entry name" value="SIDEROPHORE-DEGRADING ESTERASE (EUROFUNG)"/>
    <property type="match status" value="1"/>
</dbReference>
<evidence type="ECO:0000256" key="2">
    <source>
        <dbReference type="ARBA" id="ARBA00022801"/>
    </source>
</evidence>
<dbReference type="InterPro" id="IPR029058">
    <property type="entry name" value="AB_hydrolase_fold"/>
</dbReference>
<dbReference type="PATRIC" id="fig|505345.7.peg.141"/>
<dbReference type="Proteomes" id="UP000243558">
    <property type="component" value="Unassembled WGS sequence"/>
</dbReference>
<dbReference type="InterPro" id="IPR000801">
    <property type="entry name" value="Esterase-like"/>
</dbReference>
<keyword evidence="2" id="KW-0378">Hydrolase</keyword>
<dbReference type="GO" id="GO:0016788">
    <property type="term" value="F:hydrolase activity, acting on ester bonds"/>
    <property type="evidence" value="ECO:0007669"/>
    <property type="project" value="TreeGrafter"/>
</dbReference>
<reference evidence="3 4" key="1">
    <citation type="submission" date="2014-11" db="EMBL/GenBank/DDBJ databases">
        <title>Pan-genome of Gallibacterium spp.</title>
        <authorList>
            <person name="Kudirkiene E."/>
            <person name="Bojesen A.M."/>
        </authorList>
    </citation>
    <scope>NUCLEOTIDE SEQUENCE [LARGE SCALE GENOMIC DNA]</scope>
    <source>
        <strain evidence="3 4">F151</strain>
    </source>
</reference>
<proteinExistence type="inferred from homology"/>
<comment type="caution">
    <text evidence="3">The sequence shown here is derived from an EMBL/GenBank/DDBJ whole genome shotgun (WGS) entry which is preliminary data.</text>
</comment>
<sequence>MYNHRQSLWIGVLSIFCLPCFAKTMSIQTINHLTHYFTFSQQDFTYQQKQYRLFIAAPKLKYNHRLLLLLDGNAHFPIALSKIDTSKSLPLIVGIGYITDREYAVAERTRDYTFPAKGDEFAKGGQAGEFLQFIATQVMPFIEQHYQITQKLFFGHSFGGLFGLYTLFNKPALFDDYVLASPSLWWGNGAILQYWSETTDKPHSITLTISEYEQNPTADPNIDPARLARIQQRRQHLKIEALYHQFLSKHWPIQFTVIPKTNHGSSIPFALEIAVKKAQ</sequence>